<dbReference type="PANTHER" id="PTHR31793">
    <property type="entry name" value="4-HYDROXYBENZOYL-COA THIOESTERASE FAMILY MEMBER"/>
    <property type="match status" value="1"/>
</dbReference>
<dbReference type="CDD" id="cd00586">
    <property type="entry name" value="4HBT"/>
    <property type="match status" value="1"/>
</dbReference>
<dbReference type="Gene3D" id="3.10.129.10">
    <property type="entry name" value="Hotdog Thioesterase"/>
    <property type="match status" value="1"/>
</dbReference>
<reference evidence="1 2" key="1">
    <citation type="submission" date="2014-03" db="EMBL/GenBank/DDBJ databases">
        <title>Draft Genome Sequences of Four Burkholderia Strains.</title>
        <authorList>
            <person name="Liu X.Y."/>
            <person name="Li C.X."/>
            <person name="Xu J.H."/>
        </authorList>
    </citation>
    <scope>NUCLEOTIDE SEQUENCE [LARGE SCALE GENOMIC DNA]</scope>
    <source>
        <strain evidence="1 2">DSM 50014</strain>
    </source>
</reference>
<comment type="caution">
    <text evidence="1">The sequence shown here is derived from an EMBL/GenBank/DDBJ whole genome shotgun (WGS) entry which is preliminary data.</text>
</comment>
<keyword evidence="2" id="KW-1185">Reference proteome</keyword>
<dbReference type="GO" id="GO:0047617">
    <property type="term" value="F:fatty acyl-CoA hydrolase activity"/>
    <property type="evidence" value="ECO:0007669"/>
    <property type="project" value="TreeGrafter"/>
</dbReference>
<name>A0A069PDI8_9BURK</name>
<organism evidence="1 2">
    <name type="scientific">Caballeronia glathei</name>
    <dbReference type="NCBI Taxonomy" id="60547"/>
    <lineage>
        <taxon>Bacteria</taxon>
        <taxon>Pseudomonadati</taxon>
        <taxon>Pseudomonadota</taxon>
        <taxon>Betaproteobacteria</taxon>
        <taxon>Burkholderiales</taxon>
        <taxon>Burkholderiaceae</taxon>
        <taxon>Caballeronia</taxon>
    </lineage>
</organism>
<proteinExistence type="predicted"/>
<dbReference type="SUPFAM" id="SSF54637">
    <property type="entry name" value="Thioesterase/thiol ester dehydrase-isomerase"/>
    <property type="match status" value="1"/>
</dbReference>
<dbReference type="PANTHER" id="PTHR31793:SF24">
    <property type="entry name" value="LONG-CHAIN ACYL-COA THIOESTERASE FADM"/>
    <property type="match status" value="1"/>
</dbReference>
<protein>
    <submittedName>
        <fullName evidence="1">Thioesterase</fullName>
    </submittedName>
</protein>
<dbReference type="InterPro" id="IPR029069">
    <property type="entry name" value="HotDog_dom_sf"/>
</dbReference>
<dbReference type="EMBL" id="JFHC01000128">
    <property type="protein sequence ID" value="KDR37879.1"/>
    <property type="molecule type" value="Genomic_DNA"/>
</dbReference>
<accession>A0A069PDI8</accession>
<gene>
    <name evidence="1" type="ORF">BG61_06000</name>
</gene>
<dbReference type="Pfam" id="PF13279">
    <property type="entry name" value="4HBT_2"/>
    <property type="match status" value="1"/>
</dbReference>
<dbReference type="RefSeq" id="WP_035931211.1">
    <property type="nucleotide sequence ID" value="NZ_CADFFX010000005.1"/>
</dbReference>
<dbReference type="STRING" id="60547.GCA_000751215_02820"/>
<sequence>MSREPYSKTIVTRWADIDCNQHMRNSAYSDWATYVRSEWLNEAGFDVRTMVAANLAPVLFEERTRFLKEILLGEHVAIDLQLAGVNHDGSRFHMRQTFRRGDTPCAIYEIKGAWFDIALRRIVAPPPGLLEASDKLERTDDFAHLVSSRE</sequence>
<dbReference type="Proteomes" id="UP000027466">
    <property type="component" value="Unassembled WGS sequence"/>
</dbReference>
<dbReference type="AlphaFoldDB" id="A0A069PDI8"/>
<evidence type="ECO:0000313" key="1">
    <source>
        <dbReference type="EMBL" id="KDR37879.1"/>
    </source>
</evidence>
<dbReference type="InterPro" id="IPR050563">
    <property type="entry name" value="4-hydroxybenzoyl-CoA_TE"/>
</dbReference>
<evidence type="ECO:0000313" key="2">
    <source>
        <dbReference type="Proteomes" id="UP000027466"/>
    </source>
</evidence>